<dbReference type="AlphaFoldDB" id="A0A9Q0AJE6"/>
<dbReference type="PANTHER" id="PTHR10696:SF25">
    <property type="entry name" value="OXIDOREDUCTASE AIM17-RELATED"/>
    <property type="match status" value="1"/>
</dbReference>
<gene>
    <name evidence="9" type="ORF">JX265_011562</name>
</gene>
<evidence type="ECO:0000256" key="6">
    <source>
        <dbReference type="ARBA" id="ARBA00023004"/>
    </source>
</evidence>
<comment type="similarity">
    <text evidence="2">Belongs to the gamma-BBH/TMLD family.</text>
</comment>
<dbReference type="InterPro" id="IPR050411">
    <property type="entry name" value="AlphaKG_dependent_hydroxylases"/>
</dbReference>
<dbReference type="GO" id="GO:0005739">
    <property type="term" value="C:mitochondrion"/>
    <property type="evidence" value="ECO:0007669"/>
    <property type="project" value="TreeGrafter"/>
</dbReference>
<evidence type="ECO:0000256" key="1">
    <source>
        <dbReference type="ARBA" id="ARBA00001954"/>
    </source>
</evidence>
<dbReference type="GO" id="GO:0046872">
    <property type="term" value="F:metal ion binding"/>
    <property type="evidence" value="ECO:0007669"/>
    <property type="project" value="UniProtKB-KW"/>
</dbReference>
<evidence type="ECO:0000256" key="2">
    <source>
        <dbReference type="ARBA" id="ARBA00008654"/>
    </source>
</evidence>
<accession>A0A9Q0AJE6</accession>
<dbReference type="SUPFAM" id="SSF51197">
    <property type="entry name" value="Clavaminate synthase-like"/>
    <property type="match status" value="1"/>
</dbReference>
<evidence type="ECO:0000313" key="10">
    <source>
        <dbReference type="Proteomes" id="UP000829685"/>
    </source>
</evidence>
<sequence>MAPRPTVVSLAARRLGAGTPPGLAARLGALPLSRTAAPRRSRGFPEPLSPSAAPARSYYKQRKAGTQDSAQHRYREAQDQNAWLVDGTQADASEGAPLRITHPESRHTLVLNRRSLRDACACERCVDPHSGQKTFGTTAIPAALPIESTQRLVDGSLRVVWARDFLSSGGPHQSTYPPSTIRSWFAGRREGAPRTPGLSLWNRREFEASPHTVTYEAWMSAGPDFHAALAQLRQFGLVFIDGVPHSEDSVVALASQIGNILETLYGRTWDVRSKPQAENVAYTSSFLGLHQDLLYTSRPPRLQFLHCLENTCDGGESIFSDAYAAAAVIKKLPYHAAPLYNFPIRYHYKKNGHSYEKLRPVFEKAGGVYWSPPFQTSDQPWEKSTEGDVSYSRWFQAAQEFRRRLEHETSVYERKLKPGQCVVFDNLRVLHGRRRFDTASGNRWLKGTYIADDVWKSKLYVLAEEIKAKFHQNDSATGPSKDTGGGSGSA</sequence>
<dbReference type="InterPro" id="IPR042098">
    <property type="entry name" value="TauD-like_sf"/>
</dbReference>
<evidence type="ECO:0000256" key="7">
    <source>
        <dbReference type="SAM" id="MobiDB-lite"/>
    </source>
</evidence>
<evidence type="ECO:0000256" key="4">
    <source>
        <dbReference type="ARBA" id="ARBA00022964"/>
    </source>
</evidence>
<dbReference type="Gene3D" id="3.60.130.10">
    <property type="entry name" value="Clavaminate synthase-like"/>
    <property type="match status" value="1"/>
</dbReference>
<protein>
    <recommendedName>
        <fullName evidence="8">TauD/TfdA-like domain-containing protein</fullName>
    </recommendedName>
</protein>
<feature type="domain" description="TauD/TfdA-like" evidence="8">
    <location>
        <begin position="206"/>
        <end position="449"/>
    </location>
</feature>
<keyword evidence="6" id="KW-0408">Iron</keyword>
<organism evidence="9 10">
    <name type="scientific">Neoarthrinium moseri</name>
    <dbReference type="NCBI Taxonomy" id="1658444"/>
    <lineage>
        <taxon>Eukaryota</taxon>
        <taxon>Fungi</taxon>
        <taxon>Dikarya</taxon>
        <taxon>Ascomycota</taxon>
        <taxon>Pezizomycotina</taxon>
        <taxon>Sordariomycetes</taxon>
        <taxon>Xylariomycetidae</taxon>
        <taxon>Amphisphaeriales</taxon>
        <taxon>Apiosporaceae</taxon>
        <taxon>Neoarthrinium</taxon>
    </lineage>
</organism>
<dbReference type="OrthoDB" id="406634at2759"/>
<evidence type="ECO:0000313" key="9">
    <source>
        <dbReference type="EMBL" id="KAI1856603.1"/>
    </source>
</evidence>
<comment type="caution">
    <text evidence="9">The sequence shown here is derived from an EMBL/GenBank/DDBJ whole genome shotgun (WGS) entry which is preliminary data.</text>
</comment>
<name>A0A9Q0AJE6_9PEZI</name>
<keyword evidence="4" id="KW-0223">Dioxygenase</keyword>
<keyword evidence="10" id="KW-1185">Reference proteome</keyword>
<dbReference type="PANTHER" id="PTHR10696">
    <property type="entry name" value="GAMMA-BUTYROBETAINE HYDROXYLASE-RELATED"/>
    <property type="match status" value="1"/>
</dbReference>
<feature type="region of interest" description="Disordered" evidence="7">
    <location>
        <begin position="34"/>
        <end position="75"/>
    </location>
</feature>
<dbReference type="GO" id="GO:0045329">
    <property type="term" value="P:carnitine biosynthetic process"/>
    <property type="evidence" value="ECO:0007669"/>
    <property type="project" value="TreeGrafter"/>
</dbReference>
<dbReference type="InterPro" id="IPR003819">
    <property type="entry name" value="TauD/TfdA-like"/>
</dbReference>
<keyword evidence="3" id="KW-0479">Metal-binding</keyword>
<proteinExistence type="inferred from homology"/>
<dbReference type="Proteomes" id="UP000829685">
    <property type="component" value="Unassembled WGS sequence"/>
</dbReference>
<reference evidence="9" key="1">
    <citation type="submission" date="2021-03" db="EMBL/GenBank/DDBJ databases">
        <title>Revisited historic fungal species revealed as producer of novel bioactive compounds through whole genome sequencing and comparative genomics.</title>
        <authorList>
            <person name="Vignolle G.A."/>
            <person name="Hochenegger N."/>
            <person name="Mach R.L."/>
            <person name="Mach-Aigner A.R."/>
            <person name="Javad Rahimi M."/>
            <person name="Salim K.A."/>
            <person name="Chan C.M."/>
            <person name="Lim L.B.L."/>
            <person name="Cai F."/>
            <person name="Druzhinina I.S."/>
            <person name="U'Ren J.M."/>
            <person name="Derntl C."/>
        </authorList>
    </citation>
    <scope>NUCLEOTIDE SEQUENCE</scope>
    <source>
        <strain evidence="9">TUCIM 5799</strain>
    </source>
</reference>
<evidence type="ECO:0000256" key="5">
    <source>
        <dbReference type="ARBA" id="ARBA00023002"/>
    </source>
</evidence>
<dbReference type="GO" id="GO:0051213">
    <property type="term" value="F:dioxygenase activity"/>
    <property type="evidence" value="ECO:0007669"/>
    <property type="project" value="UniProtKB-KW"/>
</dbReference>
<dbReference type="Pfam" id="PF02668">
    <property type="entry name" value="TauD"/>
    <property type="match status" value="1"/>
</dbReference>
<dbReference type="InterPro" id="IPR038492">
    <property type="entry name" value="GBBH-like_N_sf"/>
</dbReference>
<keyword evidence="5" id="KW-0560">Oxidoreductase</keyword>
<comment type="cofactor">
    <cofactor evidence="1">
        <name>Fe(2+)</name>
        <dbReference type="ChEBI" id="CHEBI:29033"/>
    </cofactor>
</comment>
<evidence type="ECO:0000256" key="3">
    <source>
        <dbReference type="ARBA" id="ARBA00022723"/>
    </source>
</evidence>
<dbReference type="EMBL" id="JAFIMR010000043">
    <property type="protein sequence ID" value="KAI1856603.1"/>
    <property type="molecule type" value="Genomic_DNA"/>
</dbReference>
<evidence type="ECO:0000259" key="8">
    <source>
        <dbReference type="Pfam" id="PF02668"/>
    </source>
</evidence>
<dbReference type="Gene3D" id="3.30.2020.30">
    <property type="match status" value="1"/>
</dbReference>